<accession>A0ABR1K7G8</accession>
<dbReference type="EMBL" id="JBANRG010000042">
    <property type="protein sequence ID" value="KAK7447015.1"/>
    <property type="molecule type" value="Genomic_DNA"/>
</dbReference>
<dbReference type="Proteomes" id="UP001498398">
    <property type="component" value="Unassembled WGS sequence"/>
</dbReference>
<evidence type="ECO:0000313" key="4">
    <source>
        <dbReference type="Proteomes" id="UP001498398"/>
    </source>
</evidence>
<sequence length="112" mass="12470">MGKAPAVPARMFQHETTPSLSPSTFPARSYERTTSNEIASILFDTSESSISADLPSSISRFNSRVTSRIRFLRLPSDIQKVMAVNIPVLEKWPNVVSSWLYSSLPGYVGYWG</sequence>
<organism evidence="3 4">
    <name type="scientific">Marasmiellus scandens</name>
    <dbReference type="NCBI Taxonomy" id="2682957"/>
    <lineage>
        <taxon>Eukaryota</taxon>
        <taxon>Fungi</taxon>
        <taxon>Dikarya</taxon>
        <taxon>Basidiomycota</taxon>
        <taxon>Agaricomycotina</taxon>
        <taxon>Agaricomycetes</taxon>
        <taxon>Agaricomycetidae</taxon>
        <taxon>Agaricales</taxon>
        <taxon>Marasmiineae</taxon>
        <taxon>Omphalotaceae</taxon>
        <taxon>Marasmiellus</taxon>
    </lineage>
</organism>
<protein>
    <submittedName>
        <fullName evidence="3">Uncharacterized protein</fullName>
    </submittedName>
</protein>
<dbReference type="EMBL" id="JBANRG010000001">
    <property type="protein sequence ID" value="KAK7473127.1"/>
    <property type="molecule type" value="Genomic_DNA"/>
</dbReference>
<keyword evidence="4" id="KW-1185">Reference proteome</keyword>
<proteinExistence type="predicted"/>
<evidence type="ECO:0000256" key="1">
    <source>
        <dbReference type="SAM" id="MobiDB-lite"/>
    </source>
</evidence>
<reference evidence="3 4" key="1">
    <citation type="submission" date="2024-01" db="EMBL/GenBank/DDBJ databases">
        <title>A draft genome for the cacao thread blight pathogen Marasmiellus scandens.</title>
        <authorList>
            <person name="Baruah I.K."/>
            <person name="Leung J."/>
            <person name="Bukari Y."/>
            <person name="Amoako-Attah I."/>
            <person name="Meinhardt L.W."/>
            <person name="Bailey B.A."/>
            <person name="Cohen S.P."/>
        </authorList>
    </citation>
    <scope>NUCLEOTIDE SEQUENCE [LARGE SCALE GENOMIC DNA]</scope>
    <source>
        <strain evidence="3 4">GH-19</strain>
    </source>
</reference>
<feature type="region of interest" description="Disordered" evidence="1">
    <location>
        <begin position="1"/>
        <end position="26"/>
    </location>
</feature>
<evidence type="ECO:0000313" key="3">
    <source>
        <dbReference type="EMBL" id="KAK7473127.1"/>
    </source>
</evidence>
<name>A0ABR1K7G8_9AGAR</name>
<comment type="caution">
    <text evidence="3">The sequence shown here is derived from an EMBL/GenBank/DDBJ whole genome shotgun (WGS) entry which is preliminary data.</text>
</comment>
<evidence type="ECO:0000313" key="2">
    <source>
        <dbReference type="EMBL" id="KAK7447015.1"/>
    </source>
</evidence>
<feature type="compositionally biased region" description="Polar residues" evidence="1">
    <location>
        <begin position="14"/>
        <end position="26"/>
    </location>
</feature>
<gene>
    <name evidence="3" type="ORF">VKT23_001228</name>
    <name evidence="2" type="ORF">VKT23_014228</name>
</gene>